<protein>
    <recommendedName>
        <fullName evidence="1">Receptor-binding protein N-terminal shoulder domain-containing protein</fullName>
    </recommendedName>
</protein>
<evidence type="ECO:0000313" key="3">
    <source>
        <dbReference type="Proteomes" id="UP001152614"/>
    </source>
</evidence>
<dbReference type="SUPFAM" id="SSF141658">
    <property type="entry name" value="Bacteriophage trimeric proteins domain"/>
    <property type="match status" value="1"/>
</dbReference>
<feature type="domain" description="Receptor-binding protein N-terminal shoulder" evidence="1">
    <location>
        <begin position="2"/>
        <end position="138"/>
    </location>
</feature>
<dbReference type="Pfam" id="PF20747">
    <property type="entry name" value="Caudo_bapla_N"/>
    <property type="match status" value="1"/>
</dbReference>
<evidence type="ECO:0000313" key="2">
    <source>
        <dbReference type="EMBL" id="MDG4983098.1"/>
    </source>
</evidence>
<reference evidence="2" key="1">
    <citation type="submission" date="2022-10" db="EMBL/GenBank/DDBJ databases">
        <authorList>
            <person name="Turner M.S."/>
            <person name="Huang W."/>
        </authorList>
    </citation>
    <scope>NUCLEOTIDE SEQUENCE</scope>
    <source>
        <strain evidence="2">3</strain>
    </source>
</reference>
<dbReference type="InterPro" id="IPR048780">
    <property type="entry name" value="Caudo_bapla_N"/>
</dbReference>
<comment type="caution">
    <text evidence="2">The sequence shown here is derived from an EMBL/GenBank/DDBJ whole genome shotgun (WGS) entry which is preliminary data.</text>
</comment>
<dbReference type="AlphaFoldDB" id="A0A9X4NFF7"/>
<name>A0A9X4NFF7_9LACT</name>
<sequence>MTITKYTFFSPNGNDFPITSNADGKLYMMLTGMNYEDLRLKHWENPIDTALNRVYTKTSIIIGGRYFELTDHSIVLNPSVTNYIHAVIDLANTVDPVTIVVEKTNKTNSIDINNTSGILKVCFDIVVTSATSIVSSKTPKQVSVLESVVATNVFQSVKKASSTVNGTTGLINYIRIGNVVQVNIRSIPNMSKNVSYNNIIPVGFRPIGGETISLTHASNRLSFREDGSVFPDNNDLTSNDGYYTFMYLTTNPFPDS</sequence>
<dbReference type="Proteomes" id="UP001152614">
    <property type="component" value="Unassembled WGS sequence"/>
</dbReference>
<dbReference type="EMBL" id="JAOWLY010000002">
    <property type="protein sequence ID" value="MDG4983098.1"/>
    <property type="molecule type" value="Genomic_DNA"/>
</dbReference>
<organism evidence="2 3">
    <name type="scientific">Lactococcus lactis</name>
    <dbReference type="NCBI Taxonomy" id="1358"/>
    <lineage>
        <taxon>Bacteria</taxon>
        <taxon>Bacillati</taxon>
        <taxon>Bacillota</taxon>
        <taxon>Bacilli</taxon>
        <taxon>Lactobacillales</taxon>
        <taxon>Streptococcaceae</taxon>
        <taxon>Lactococcus</taxon>
    </lineage>
</organism>
<accession>A0A9X4NFF7</accession>
<dbReference type="RefSeq" id="WP_098384107.1">
    <property type="nucleotide sequence ID" value="NZ_JAOWLY010000002.1"/>
</dbReference>
<gene>
    <name evidence="2" type="ORF">OGZ51_02930</name>
</gene>
<evidence type="ECO:0000259" key="1">
    <source>
        <dbReference type="Pfam" id="PF20747"/>
    </source>
</evidence>
<reference evidence="2" key="2">
    <citation type="journal article" date="2023" name="Food Microbiol.">
        <title>Evaluation of the fermentation potential of lactic acid bacteria isolated from herbs, fruits and vegetables as starter cultures in nut-based milk alternatives.</title>
        <authorList>
            <person name="Huang W."/>
            <person name="Dong A."/>
            <person name="Pham H.T."/>
            <person name="Zhou C."/>
            <person name="Huo Z."/>
            <person name="Watjen A.P."/>
            <person name="Prakash S."/>
            <person name="Bang-Berthelsen C.H."/>
            <person name="Turner M.S."/>
        </authorList>
    </citation>
    <scope>NUCLEOTIDE SEQUENCE</scope>
    <source>
        <strain evidence="2">3</strain>
    </source>
</reference>
<dbReference type="Gene3D" id="2.60.520.10">
    <property type="entry name" value="Phage fibre proteins"/>
    <property type="match status" value="1"/>
</dbReference>
<proteinExistence type="predicted"/>